<dbReference type="PROSITE" id="PS50977">
    <property type="entry name" value="HTH_TETR_2"/>
    <property type="match status" value="1"/>
</dbReference>
<dbReference type="PANTHER" id="PTHR30055:SF234">
    <property type="entry name" value="HTH-TYPE TRANSCRIPTIONAL REGULATOR BETI"/>
    <property type="match status" value="1"/>
</dbReference>
<dbReference type="Pfam" id="PF00440">
    <property type="entry name" value="TetR_N"/>
    <property type="match status" value="1"/>
</dbReference>
<keyword evidence="1" id="KW-0805">Transcription regulation</keyword>
<dbReference type="InterPro" id="IPR001647">
    <property type="entry name" value="HTH_TetR"/>
</dbReference>
<accession>A0ABP4HFX5</accession>
<gene>
    <name evidence="6" type="ORF">GCM10009665_56450</name>
</gene>
<proteinExistence type="predicted"/>
<protein>
    <recommendedName>
        <fullName evidence="5">HTH tetR-type domain-containing protein</fullName>
    </recommendedName>
</protein>
<evidence type="ECO:0000256" key="3">
    <source>
        <dbReference type="ARBA" id="ARBA00023163"/>
    </source>
</evidence>
<dbReference type="SUPFAM" id="SSF46689">
    <property type="entry name" value="Homeodomain-like"/>
    <property type="match status" value="1"/>
</dbReference>
<reference evidence="7" key="1">
    <citation type="journal article" date="2019" name="Int. J. Syst. Evol. Microbiol.">
        <title>The Global Catalogue of Microorganisms (GCM) 10K type strain sequencing project: providing services to taxonomists for standard genome sequencing and annotation.</title>
        <authorList>
            <consortium name="The Broad Institute Genomics Platform"/>
            <consortium name="The Broad Institute Genome Sequencing Center for Infectious Disease"/>
            <person name="Wu L."/>
            <person name="Ma J."/>
        </authorList>
    </citation>
    <scope>NUCLEOTIDE SEQUENCE [LARGE SCALE GENOMIC DNA]</scope>
    <source>
        <strain evidence="7">JCM 13004</strain>
    </source>
</reference>
<keyword evidence="2 4" id="KW-0238">DNA-binding</keyword>
<dbReference type="InterPro" id="IPR050109">
    <property type="entry name" value="HTH-type_TetR-like_transc_reg"/>
</dbReference>
<dbReference type="Gene3D" id="1.10.357.10">
    <property type="entry name" value="Tetracycline Repressor, domain 2"/>
    <property type="match status" value="1"/>
</dbReference>
<evidence type="ECO:0000313" key="6">
    <source>
        <dbReference type="EMBL" id="GAA1259010.1"/>
    </source>
</evidence>
<keyword evidence="7" id="KW-1185">Reference proteome</keyword>
<evidence type="ECO:0000259" key="5">
    <source>
        <dbReference type="PROSITE" id="PS50977"/>
    </source>
</evidence>
<evidence type="ECO:0000256" key="1">
    <source>
        <dbReference type="ARBA" id="ARBA00023015"/>
    </source>
</evidence>
<dbReference type="PANTHER" id="PTHR30055">
    <property type="entry name" value="HTH-TYPE TRANSCRIPTIONAL REGULATOR RUTR"/>
    <property type="match status" value="1"/>
</dbReference>
<feature type="domain" description="HTH tetR-type" evidence="5">
    <location>
        <begin position="14"/>
        <end position="72"/>
    </location>
</feature>
<keyword evidence="3" id="KW-0804">Transcription</keyword>
<name>A0ABP4HFX5_9ACTN</name>
<organism evidence="6 7">
    <name type="scientific">Kitasatospora nipponensis</name>
    <dbReference type="NCBI Taxonomy" id="258049"/>
    <lineage>
        <taxon>Bacteria</taxon>
        <taxon>Bacillati</taxon>
        <taxon>Actinomycetota</taxon>
        <taxon>Actinomycetes</taxon>
        <taxon>Kitasatosporales</taxon>
        <taxon>Streptomycetaceae</taxon>
        <taxon>Kitasatospora</taxon>
    </lineage>
</organism>
<evidence type="ECO:0000256" key="2">
    <source>
        <dbReference type="ARBA" id="ARBA00023125"/>
    </source>
</evidence>
<dbReference type="EMBL" id="BAAALF010000131">
    <property type="protein sequence ID" value="GAA1259010.1"/>
    <property type="molecule type" value="Genomic_DNA"/>
</dbReference>
<comment type="caution">
    <text evidence="6">The sequence shown here is derived from an EMBL/GenBank/DDBJ whole genome shotgun (WGS) entry which is preliminary data.</text>
</comment>
<evidence type="ECO:0000313" key="7">
    <source>
        <dbReference type="Proteomes" id="UP001500037"/>
    </source>
</evidence>
<dbReference type="InterPro" id="IPR009057">
    <property type="entry name" value="Homeodomain-like_sf"/>
</dbReference>
<sequence length="208" mass="22136">MSGTAERPLRADAERSVRAILEAAERVLARDPAASMEQIAEASGLARTTVHRRFASRQALLDALAASAVEQLARAIEDSNPETAPPLVVLHRATANVLRLKNAWSFALGQHPDDDSPAAATWQAIGERCTSLLVRARDEGLIDPDADLDWVRRVYYALLGEAAHGAAGHNAPGLPPTPADAADDPDTLAARIVDTLLYGAAPRSRRAS</sequence>
<dbReference type="RefSeq" id="WP_344444846.1">
    <property type="nucleotide sequence ID" value="NZ_BAAALF010000131.1"/>
</dbReference>
<evidence type="ECO:0000256" key="4">
    <source>
        <dbReference type="PROSITE-ProRule" id="PRU00335"/>
    </source>
</evidence>
<dbReference type="Proteomes" id="UP001500037">
    <property type="component" value="Unassembled WGS sequence"/>
</dbReference>
<feature type="DNA-binding region" description="H-T-H motif" evidence="4">
    <location>
        <begin position="35"/>
        <end position="54"/>
    </location>
</feature>